<feature type="region of interest" description="Disordered" evidence="1">
    <location>
        <begin position="128"/>
        <end position="195"/>
    </location>
</feature>
<sequence length="364" mass="39808">MDNMDDQAMDEAFDFSALSVDEPEDRLQKTMERALHLDVKQEQSNKQLGDLNSTMLQSREQDAESVAMNTADTTTMTEAPDNGPWAKLPLTSEKSPFLPGITAQKLDAMAMDPKHTFRSAQTPYPFPFSVPASSSASNSGSTNIAEKSDTDTSLSKGGESVEASENDKEKIPDWMLADPEMTPQPSGWSMTDTSGPGYTSKDFSLDWSDGVDRSTTVDANAIFGFSSYPTFESLPISNVIAEEQHRRNMAEWGDPSLSTSHLRDGGFSRFGNTAHGDGHLTPSFGSRDPDSTPTALPPTSISSSALPMDRTDSQQWQNWRAGPTNDHDIDLEMEEEVDELELALKSKIQITPGFAPAKFMPDCD</sequence>
<protein>
    <submittedName>
        <fullName evidence="2">Uncharacterized protein</fullName>
    </submittedName>
</protein>
<dbReference type="OrthoDB" id="2442991at2759"/>
<name>A0A9P6Q9B3_9FUNG</name>
<feature type="region of interest" description="Disordered" evidence="1">
    <location>
        <begin position="74"/>
        <end position="96"/>
    </location>
</feature>
<accession>A0A9P6Q9B3</accession>
<comment type="caution">
    <text evidence="2">The sequence shown here is derived from an EMBL/GenBank/DDBJ whole genome shotgun (WGS) entry which is preliminary data.</text>
</comment>
<proteinExistence type="predicted"/>
<dbReference type="EMBL" id="JAAAJA010000077">
    <property type="protein sequence ID" value="KAG0263328.1"/>
    <property type="molecule type" value="Genomic_DNA"/>
</dbReference>
<feature type="compositionally biased region" description="Polar residues" evidence="1">
    <location>
        <begin position="291"/>
        <end position="305"/>
    </location>
</feature>
<reference evidence="2" key="1">
    <citation type="journal article" date="2020" name="Fungal Divers.">
        <title>Resolving the Mortierellaceae phylogeny through synthesis of multi-gene phylogenetics and phylogenomics.</title>
        <authorList>
            <person name="Vandepol N."/>
            <person name="Liber J."/>
            <person name="Desiro A."/>
            <person name="Na H."/>
            <person name="Kennedy M."/>
            <person name="Barry K."/>
            <person name="Grigoriev I.V."/>
            <person name="Miller A.N."/>
            <person name="O'Donnell K."/>
            <person name="Stajich J.E."/>
            <person name="Bonito G."/>
        </authorList>
    </citation>
    <scope>NUCLEOTIDE SEQUENCE</scope>
    <source>
        <strain evidence="2">KOD948</strain>
    </source>
</reference>
<feature type="region of interest" description="Disordered" evidence="1">
    <location>
        <begin position="263"/>
        <end position="326"/>
    </location>
</feature>
<evidence type="ECO:0000313" key="3">
    <source>
        <dbReference type="Proteomes" id="UP000726737"/>
    </source>
</evidence>
<organism evidence="2 3">
    <name type="scientific">Mortierella polycephala</name>
    <dbReference type="NCBI Taxonomy" id="41804"/>
    <lineage>
        <taxon>Eukaryota</taxon>
        <taxon>Fungi</taxon>
        <taxon>Fungi incertae sedis</taxon>
        <taxon>Mucoromycota</taxon>
        <taxon>Mortierellomycotina</taxon>
        <taxon>Mortierellomycetes</taxon>
        <taxon>Mortierellales</taxon>
        <taxon>Mortierellaceae</taxon>
        <taxon>Mortierella</taxon>
    </lineage>
</organism>
<evidence type="ECO:0000256" key="1">
    <source>
        <dbReference type="SAM" id="MobiDB-lite"/>
    </source>
</evidence>
<feature type="compositionally biased region" description="Polar residues" evidence="1">
    <location>
        <begin position="183"/>
        <end position="195"/>
    </location>
</feature>
<gene>
    <name evidence="2" type="ORF">BG011_008957</name>
</gene>
<dbReference type="AlphaFoldDB" id="A0A9P6Q9B3"/>
<feature type="compositionally biased region" description="Low complexity" evidence="1">
    <location>
        <begin position="128"/>
        <end position="141"/>
    </location>
</feature>
<evidence type="ECO:0000313" key="2">
    <source>
        <dbReference type="EMBL" id="KAG0263328.1"/>
    </source>
</evidence>
<dbReference type="Proteomes" id="UP000726737">
    <property type="component" value="Unassembled WGS sequence"/>
</dbReference>
<keyword evidence="3" id="KW-1185">Reference proteome</keyword>